<evidence type="ECO:0000313" key="7">
    <source>
        <dbReference type="EMBL" id="BCR06376.1"/>
    </source>
</evidence>
<dbReference type="InterPro" id="IPR051310">
    <property type="entry name" value="MCP_chemotaxis"/>
</dbReference>
<dbReference type="PROSITE" id="PS50885">
    <property type="entry name" value="HAMP"/>
    <property type="match status" value="1"/>
</dbReference>
<dbReference type="InterPro" id="IPR003660">
    <property type="entry name" value="HAMP_dom"/>
</dbReference>
<proteinExistence type="inferred from homology"/>
<dbReference type="CDD" id="cd06225">
    <property type="entry name" value="HAMP"/>
    <property type="match status" value="1"/>
</dbReference>
<keyword evidence="1" id="KW-0145">Chemotaxis</keyword>
<feature type="region of interest" description="Disordered" evidence="4">
    <location>
        <begin position="534"/>
        <end position="561"/>
    </location>
</feature>
<keyword evidence="8" id="KW-1185">Reference proteome</keyword>
<dbReference type="Pfam" id="PF17201">
    <property type="entry name" value="Cache_3-Cache_2"/>
    <property type="match status" value="1"/>
</dbReference>
<dbReference type="Gene3D" id="1.10.287.950">
    <property type="entry name" value="Methyl-accepting chemotaxis protein"/>
    <property type="match status" value="1"/>
</dbReference>
<evidence type="ECO:0000256" key="2">
    <source>
        <dbReference type="ARBA" id="ARBA00029447"/>
    </source>
</evidence>
<feature type="domain" description="HAMP" evidence="6">
    <location>
        <begin position="395"/>
        <end position="447"/>
    </location>
</feature>
<evidence type="ECO:0000256" key="1">
    <source>
        <dbReference type="ARBA" id="ARBA00022500"/>
    </source>
</evidence>
<dbReference type="PANTHER" id="PTHR43531:SF11">
    <property type="entry name" value="METHYL-ACCEPTING CHEMOTAXIS PROTEIN 3"/>
    <property type="match status" value="1"/>
</dbReference>
<dbReference type="SMART" id="SM00304">
    <property type="entry name" value="HAMP"/>
    <property type="match status" value="1"/>
</dbReference>
<feature type="domain" description="Methyl-accepting transducer" evidence="5">
    <location>
        <begin position="492"/>
        <end position="721"/>
    </location>
</feature>
<sequence length="769" mass="82524">MKVSTRITAICLGLVLLTALAIVGVTIYQENSLQKSIRGEMDLVIRSEAQKIAQDVYLMARSAHESVQQTVGYSLKVGHSLLQQYGAVSFGERLVDWQATNQLTKATTRLQLPEMLVGSTWLGQNSEIAQATPVVDEVLKLTGATCTIFQRMNPAGDMLRVATNVETLDGTRAIGTFIPAVNPDGRKNPVIESVLRGETFRGRAFVVNAWYITAYEPIWNAARDQVIGILYVGEKQENITSLRHGVMDIVVGKTGYVSILGGSGEQQGQYLISKGGLRDGENIWEARDAEGRLFIQSIIEKARGLEASSGSGAIPVAFERYPWKNEGESRARSKVAAITYYAPWDWVIIAGLYEDDFSEMTERVNGAFARMTKAIAAIAAVVTLLGFVLAWLTGRNLSRPLVATVAMLQDLEAGRLERRLNLKRSDEIGQMAATMDAFADNLQNEVILALQKLAGGDLTFAVQPRDEKDVIRGALKTLGDDLNSLVGQIQIAGEQIASGAVQVSDSSQSLSQGATQSASSIEEISSSLTEITARTQASSENAGQARQLTGQVRQSAEGGNSQMQTMVAAMTDINEAGQNISKIIKTIDEIAFQTNLLALNAAVEAARAGQHGKGFAVVAEEVRNLAARSARAARETADLIQASVEKTARGSEIAQQTAATFAEIVTGIGRASQLAAEIAQAADDQAQGLSQINIGLEQIDQVTQQNTANAEESASAAEELSGQAVCLREMLSRFKVRNGQDAVAGDRAPRGARPAEDSEGWNLLPGPRD</sequence>
<dbReference type="SUPFAM" id="SSF58104">
    <property type="entry name" value="Methyl-accepting chemotaxis protein (MCP) signaling domain"/>
    <property type="match status" value="1"/>
</dbReference>
<dbReference type="Proteomes" id="UP001319827">
    <property type="component" value="Chromosome"/>
</dbReference>
<name>A0ABN6E220_9BACT</name>
<comment type="similarity">
    <text evidence="2">Belongs to the methyl-accepting chemotaxis (MCP) protein family.</text>
</comment>
<evidence type="ECO:0008006" key="9">
    <source>
        <dbReference type="Google" id="ProtNLM"/>
    </source>
</evidence>
<dbReference type="EMBL" id="AP024355">
    <property type="protein sequence ID" value="BCR06376.1"/>
    <property type="molecule type" value="Genomic_DNA"/>
</dbReference>
<dbReference type="Gene3D" id="6.10.340.10">
    <property type="match status" value="1"/>
</dbReference>
<dbReference type="Pfam" id="PF00672">
    <property type="entry name" value="HAMP"/>
    <property type="match status" value="1"/>
</dbReference>
<dbReference type="Gene3D" id="3.30.450.20">
    <property type="entry name" value="PAS domain"/>
    <property type="match status" value="1"/>
</dbReference>
<evidence type="ECO:0000259" key="5">
    <source>
        <dbReference type="PROSITE" id="PS50111"/>
    </source>
</evidence>
<dbReference type="Pfam" id="PF00015">
    <property type="entry name" value="MCPsignal"/>
    <property type="match status" value="1"/>
</dbReference>
<dbReference type="SUPFAM" id="SSF103190">
    <property type="entry name" value="Sensory domain-like"/>
    <property type="match status" value="1"/>
</dbReference>
<feature type="compositionally biased region" description="Basic and acidic residues" evidence="4">
    <location>
        <begin position="747"/>
        <end position="756"/>
    </location>
</feature>
<dbReference type="InterPro" id="IPR033462">
    <property type="entry name" value="Cache_3-Cache_2"/>
</dbReference>
<dbReference type="SMART" id="SM00283">
    <property type="entry name" value="MA"/>
    <property type="match status" value="1"/>
</dbReference>
<evidence type="ECO:0000313" key="8">
    <source>
        <dbReference type="Proteomes" id="UP001319827"/>
    </source>
</evidence>
<dbReference type="RefSeq" id="WP_221249757.1">
    <property type="nucleotide sequence ID" value="NZ_AP024355.1"/>
</dbReference>
<evidence type="ECO:0000256" key="4">
    <source>
        <dbReference type="SAM" id="MobiDB-lite"/>
    </source>
</evidence>
<dbReference type="PROSITE" id="PS50111">
    <property type="entry name" value="CHEMOTAXIS_TRANSDUC_2"/>
    <property type="match status" value="1"/>
</dbReference>
<protein>
    <recommendedName>
        <fullName evidence="9">Methyl-accepting chemotaxis sensory transducer</fullName>
    </recommendedName>
</protein>
<keyword evidence="3" id="KW-0807">Transducer</keyword>
<dbReference type="CDD" id="cd11386">
    <property type="entry name" value="MCP_signal"/>
    <property type="match status" value="1"/>
</dbReference>
<reference evidence="7 8" key="2">
    <citation type="journal article" date="2021" name="Int. J. Syst. Evol. Microbiol.">
        <title>Isolation and Polyphasic Characterization of Desulfuromonas versatilis sp. Nov., an Electrogenic Bacteria Capable of Versatile Metabolism Isolated from a Graphene Oxide-Reducing Enrichment Culture.</title>
        <authorList>
            <person name="Xie L."/>
            <person name="Yoshida N."/>
            <person name="Ishii S."/>
            <person name="Meng L."/>
        </authorList>
    </citation>
    <scope>NUCLEOTIDE SEQUENCE [LARGE SCALE GENOMIC DNA]</scope>
    <source>
        <strain evidence="7 8">NIT-T3</strain>
    </source>
</reference>
<evidence type="ECO:0000256" key="3">
    <source>
        <dbReference type="PROSITE-ProRule" id="PRU00284"/>
    </source>
</evidence>
<accession>A0ABN6E220</accession>
<evidence type="ECO:0000259" key="6">
    <source>
        <dbReference type="PROSITE" id="PS50885"/>
    </source>
</evidence>
<reference evidence="7 8" key="1">
    <citation type="journal article" date="2016" name="C (Basel)">
        <title>Selective Growth of and Electricity Production by Marine Exoelectrogenic Bacteria in Self-Aggregated Hydrogel of Microbially Reduced Graphene Oxide.</title>
        <authorList>
            <person name="Yoshida N."/>
            <person name="Goto Y."/>
            <person name="Miyata Y."/>
        </authorList>
    </citation>
    <scope>NUCLEOTIDE SEQUENCE [LARGE SCALE GENOMIC DNA]</scope>
    <source>
        <strain evidence="7 8">NIT-T3</strain>
    </source>
</reference>
<dbReference type="PANTHER" id="PTHR43531">
    <property type="entry name" value="PROTEIN ICFG"/>
    <property type="match status" value="1"/>
</dbReference>
<dbReference type="InterPro" id="IPR004089">
    <property type="entry name" value="MCPsignal_dom"/>
</dbReference>
<dbReference type="InterPro" id="IPR029151">
    <property type="entry name" value="Sensor-like_sf"/>
</dbReference>
<feature type="region of interest" description="Disordered" evidence="4">
    <location>
        <begin position="738"/>
        <end position="769"/>
    </location>
</feature>
<gene>
    <name evidence="7" type="ORF">DESUT3_34450</name>
</gene>
<organism evidence="7 8">
    <name type="scientific">Desulfuromonas versatilis</name>
    <dbReference type="NCBI Taxonomy" id="2802975"/>
    <lineage>
        <taxon>Bacteria</taxon>
        <taxon>Pseudomonadati</taxon>
        <taxon>Thermodesulfobacteriota</taxon>
        <taxon>Desulfuromonadia</taxon>
        <taxon>Desulfuromonadales</taxon>
        <taxon>Desulfuromonadaceae</taxon>
        <taxon>Desulfuromonas</taxon>
    </lineage>
</organism>